<feature type="transmembrane region" description="Helical" evidence="1">
    <location>
        <begin position="876"/>
        <end position="900"/>
    </location>
</feature>
<dbReference type="GO" id="GO:0042910">
    <property type="term" value="F:xenobiotic transmembrane transporter activity"/>
    <property type="evidence" value="ECO:0007669"/>
    <property type="project" value="TreeGrafter"/>
</dbReference>
<dbReference type="PANTHER" id="PTHR32063:SF0">
    <property type="entry name" value="SWARMING MOTILITY PROTEIN SWRC"/>
    <property type="match status" value="1"/>
</dbReference>
<dbReference type="SUPFAM" id="SSF82693">
    <property type="entry name" value="Multidrug efflux transporter AcrB pore domain, PN1, PN2, PC1 and PC2 subdomains"/>
    <property type="match status" value="2"/>
</dbReference>
<dbReference type="GO" id="GO:0005886">
    <property type="term" value="C:plasma membrane"/>
    <property type="evidence" value="ECO:0007669"/>
    <property type="project" value="TreeGrafter"/>
</dbReference>
<feature type="transmembrane region" description="Helical" evidence="1">
    <location>
        <begin position="434"/>
        <end position="460"/>
    </location>
</feature>
<dbReference type="InterPro" id="IPR001036">
    <property type="entry name" value="Acrflvin-R"/>
</dbReference>
<feature type="transmembrane region" description="Helical" evidence="1">
    <location>
        <begin position="527"/>
        <end position="545"/>
    </location>
</feature>
<dbReference type="Gene3D" id="3.30.2090.10">
    <property type="entry name" value="Multidrug efflux transporter AcrB TolC docking domain, DN and DC subdomains"/>
    <property type="match status" value="2"/>
</dbReference>
<feature type="transmembrane region" description="Helical" evidence="1">
    <location>
        <begin position="979"/>
        <end position="1005"/>
    </location>
</feature>
<feature type="transmembrane region" description="Helical" evidence="1">
    <location>
        <begin position="948"/>
        <end position="967"/>
    </location>
</feature>
<keyword evidence="1" id="KW-0472">Membrane</keyword>
<dbReference type="Gene3D" id="3.30.70.1430">
    <property type="entry name" value="Multidrug efflux transporter AcrB pore domain"/>
    <property type="match status" value="2"/>
</dbReference>
<feature type="transmembrane region" description="Helical" evidence="1">
    <location>
        <begin position="466"/>
        <end position="489"/>
    </location>
</feature>
<dbReference type="Gene3D" id="3.30.70.1320">
    <property type="entry name" value="Multidrug efflux transporter AcrB pore domain like"/>
    <property type="match status" value="1"/>
</dbReference>
<keyword evidence="1" id="KW-1133">Transmembrane helix</keyword>
<name>A0A9D1V191_9BACT</name>
<dbReference type="InterPro" id="IPR027463">
    <property type="entry name" value="AcrB_DN_DC_subdom"/>
</dbReference>
<comment type="caution">
    <text evidence="2">The sequence shown here is derived from an EMBL/GenBank/DDBJ whole genome shotgun (WGS) entry which is preliminary data.</text>
</comment>
<dbReference type="PRINTS" id="PR00702">
    <property type="entry name" value="ACRIFLAVINRP"/>
</dbReference>
<organism evidence="2 3">
    <name type="scientific">Candidatus Odoribacter faecigallinarum</name>
    <dbReference type="NCBI Taxonomy" id="2838706"/>
    <lineage>
        <taxon>Bacteria</taxon>
        <taxon>Pseudomonadati</taxon>
        <taxon>Bacteroidota</taxon>
        <taxon>Bacteroidia</taxon>
        <taxon>Bacteroidales</taxon>
        <taxon>Odoribacteraceae</taxon>
        <taxon>Odoribacter</taxon>
    </lineage>
</organism>
<proteinExistence type="predicted"/>
<dbReference type="Pfam" id="PF00873">
    <property type="entry name" value="ACR_tran"/>
    <property type="match status" value="1"/>
</dbReference>
<dbReference type="PANTHER" id="PTHR32063">
    <property type="match status" value="1"/>
</dbReference>
<evidence type="ECO:0000256" key="1">
    <source>
        <dbReference type="SAM" id="Phobius"/>
    </source>
</evidence>
<feature type="transmembrane region" description="Helical" evidence="1">
    <location>
        <begin position="386"/>
        <end position="406"/>
    </location>
</feature>
<sequence length="1015" mass="114805">MIKFFLHRPVAVIMTTIAFIVLGGVAAFKLPVSLMPNIDIPEITVHYTRDDASASEIENTITGNLRNQLQQVPHLSYIQSESKDGSGQIKMKFNYGTSIDYAFIEVNQKVDAAMNYLPQDMQRPIIIKASTSDIPVFYIHLYTPNITSESKFLEFCEFTEAVLKKRLEQLPDVAMVDISGNYQPEMYILPDAAKLRSLNITQEQLQNAINKNNQIAGSLSIRDGYYQYNVKFASQLMSIEEVENIYLNIEGRLIQLRDIAEVGIRPRDKRGIFVDQGKQALCMAIIKESDARMSDMKENISAMLENFKKEYPDIEFSVTRDQATLLNYTIDNLSQSLVWSIVLAVLVMLFFLKDIRSALIIAFSIPISTIISILFFQLFGLSINTISLAGLIIGVGMMVDNSIIVIDNINQYRERGYSLLESCSQGTLEIIRPLLSSVLTTCAVFIPLIFLGGIAGALFYDQAMAVSIGLFVSLFVSITIVPVIFHLLFTNAKAIKINNLIEKLSLKHLDKYYTIGYHFVFHHRKRAVILMSGFLIAGIISAWFLKLEQMPPIEINEILIKTDWNNSIHIEENQKRVNDIIATFENQCEEISCFVGEKQFFLNREDNQDPNEAEFYIKTKDNASLVYTVQQIRKYIHSKYPDARVEIEKVKNLFEQMFEEETAPLIANLSSTQRRETIPVDTVNRFIEKLATDMPDLQLSPVATVEKIAIHLRPDRLALYNVDQNTVIYELEKNISKNNIGKLNTGSRYIPIVITETAQTLRDILTHTQIVTKDGKNYIPAIDLVELGTEYDYKKITGKKEGVVTSVNIYNTGNDTREIIDNIRKTAQQNNFDVHFEGSLFSGQKTLQEMAIIIIIAILMLYFILAAQFESLSMPLIILVEIPIDLAFTLICLWCCGISLNLMSMIGIIVMCGVIINDSILKIDTIIRLEKEGYPLLEAIHEGGVRRLKPILMTSLTSIIATLPLLWGQDIGSQLQRPLAVTMIAGLGFGTVVSLYFVPLCYYYLSKRLSKKTAD</sequence>
<protein>
    <submittedName>
        <fullName evidence="2">Efflux RND transporter permease subunit</fullName>
    </submittedName>
</protein>
<gene>
    <name evidence="2" type="ORF">H9863_08995</name>
</gene>
<feature type="transmembrane region" description="Helical" evidence="1">
    <location>
        <begin position="336"/>
        <end position="352"/>
    </location>
</feature>
<dbReference type="Gene3D" id="3.30.70.1440">
    <property type="entry name" value="Multidrug efflux transporter AcrB pore domain"/>
    <property type="match status" value="1"/>
</dbReference>
<dbReference type="Proteomes" id="UP000824202">
    <property type="component" value="Unassembled WGS sequence"/>
</dbReference>
<evidence type="ECO:0000313" key="2">
    <source>
        <dbReference type="EMBL" id="HIX04230.1"/>
    </source>
</evidence>
<evidence type="ECO:0000313" key="3">
    <source>
        <dbReference type="Proteomes" id="UP000824202"/>
    </source>
</evidence>
<dbReference type="SUPFAM" id="SSF82866">
    <property type="entry name" value="Multidrug efflux transporter AcrB transmembrane domain"/>
    <property type="match status" value="2"/>
</dbReference>
<reference evidence="2" key="2">
    <citation type="submission" date="2021-04" db="EMBL/GenBank/DDBJ databases">
        <authorList>
            <person name="Gilroy R."/>
        </authorList>
    </citation>
    <scope>NUCLEOTIDE SEQUENCE</scope>
    <source>
        <strain evidence="2">23274</strain>
    </source>
</reference>
<feature type="transmembrane region" description="Helical" evidence="1">
    <location>
        <begin position="359"/>
        <end position="380"/>
    </location>
</feature>
<feature type="transmembrane region" description="Helical" evidence="1">
    <location>
        <begin position="906"/>
        <end position="927"/>
    </location>
</feature>
<accession>A0A9D1V191</accession>
<dbReference type="Gene3D" id="1.20.1640.10">
    <property type="entry name" value="Multidrug efflux transporter AcrB transmembrane domain"/>
    <property type="match status" value="2"/>
</dbReference>
<feature type="transmembrane region" description="Helical" evidence="1">
    <location>
        <begin position="850"/>
        <end position="869"/>
    </location>
</feature>
<reference evidence="2" key="1">
    <citation type="journal article" date="2021" name="PeerJ">
        <title>Extensive microbial diversity within the chicken gut microbiome revealed by metagenomics and culture.</title>
        <authorList>
            <person name="Gilroy R."/>
            <person name="Ravi A."/>
            <person name="Getino M."/>
            <person name="Pursley I."/>
            <person name="Horton D.L."/>
            <person name="Alikhan N.F."/>
            <person name="Baker D."/>
            <person name="Gharbi K."/>
            <person name="Hall N."/>
            <person name="Watson M."/>
            <person name="Adriaenssens E.M."/>
            <person name="Foster-Nyarko E."/>
            <person name="Jarju S."/>
            <person name="Secka A."/>
            <person name="Antonio M."/>
            <person name="Oren A."/>
            <person name="Chaudhuri R.R."/>
            <person name="La Ragione R."/>
            <person name="Hildebrand F."/>
            <person name="Pallen M.J."/>
        </authorList>
    </citation>
    <scope>NUCLEOTIDE SEQUENCE</scope>
    <source>
        <strain evidence="2">23274</strain>
    </source>
</reference>
<dbReference type="SUPFAM" id="SSF82714">
    <property type="entry name" value="Multidrug efflux transporter AcrB TolC docking domain, DN and DC subdomains"/>
    <property type="match status" value="1"/>
</dbReference>
<dbReference type="AlphaFoldDB" id="A0A9D1V191"/>
<dbReference type="EMBL" id="DXFT01000175">
    <property type="protein sequence ID" value="HIX04230.1"/>
    <property type="molecule type" value="Genomic_DNA"/>
</dbReference>
<keyword evidence="1" id="KW-0812">Transmembrane</keyword>